<dbReference type="PANTHER" id="PTHR21043">
    <property type="entry name" value="IOJAP SUPERFAMILY ORTHOLOG"/>
    <property type="match status" value="1"/>
</dbReference>
<dbReference type="HAMAP" id="MF_01477">
    <property type="entry name" value="Iojap_RsfS"/>
    <property type="match status" value="1"/>
</dbReference>
<comment type="caution">
    <text evidence="8">The sequence shown here is derived from an EMBL/GenBank/DDBJ whole genome shotgun (WGS) entry which is preliminary data.</text>
</comment>
<evidence type="ECO:0000313" key="9">
    <source>
        <dbReference type="Proteomes" id="UP001367676"/>
    </source>
</evidence>
<keyword evidence="6" id="KW-1133">Transmembrane helix</keyword>
<evidence type="ECO:0000256" key="3">
    <source>
        <dbReference type="ARBA" id="ARBA00023128"/>
    </source>
</evidence>
<comment type="similarity">
    <text evidence="2">Belongs to the Iojap/RsfS family.</text>
</comment>
<dbReference type="AlphaFoldDB" id="A0AAN9XYA2"/>
<name>A0AAN9XYA2_9HEMI</name>
<feature type="transmembrane region" description="Helical" evidence="6">
    <location>
        <begin position="28"/>
        <end position="50"/>
    </location>
</feature>
<dbReference type="PANTHER" id="PTHR21043:SF0">
    <property type="entry name" value="MITOCHONDRIAL ASSEMBLY OF RIBOSOMAL LARGE SUBUNIT PROTEIN 1"/>
    <property type="match status" value="1"/>
</dbReference>
<dbReference type="Pfam" id="PF02410">
    <property type="entry name" value="RsfS"/>
    <property type="match status" value="1"/>
</dbReference>
<dbReference type="GO" id="GO:0005764">
    <property type="term" value="C:lysosome"/>
    <property type="evidence" value="ECO:0007669"/>
    <property type="project" value="UniProtKB-ARBA"/>
</dbReference>
<proteinExistence type="inferred from homology"/>
<dbReference type="InterPro" id="IPR048524">
    <property type="entry name" value="Lamp2-like_TM"/>
</dbReference>
<evidence type="ECO:0000259" key="7">
    <source>
        <dbReference type="Pfam" id="PF21222"/>
    </source>
</evidence>
<evidence type="ECO:0000256" key="5">
    <source>
        <dbReference type="ARBA" id="ARBA00073331"/>
    </source>
</evidence>
<keyword evidence="3" id="KW-0496">Mitochondrion</keyword>
<accession>A0AAN9XYA2</accession>
<sequence>MSLDVNVTPGVKCIDGCPTPSGGGSPDIIPIVVGCALAILVVVVLVAYLINRRRSQAHGYLSIDEDAEKSQDTKIASGGLRNYKVFEDFDSPVILDIDEERRLLEENPEYLQEMQKRERGDRFFGMNLSRGETGVFDIEELIQVLQNENASNIVTIAVPREFRYVDYMVIVTGRSNKHLFVMAEYVRKLFKMKRSESDKIPKIEGLGWGATKNPSSPAEWLALDLGNIALHLFLEPVREKYDLETLWSVGKEFDDLCNMKEDDYISLLKKHTWSSLEDLVPLDESSTEENKNLG</sequence>
<dbReference type="GO" id="GO:0005739">
    <property type="term" value="C:mitochondrion"/>
    <property type="evidence" value="ECO:0007669"/>
    <property type="project" value="UniProtKB-SubCell"/>
</dbReference>
<dbReference type="FunFam" id="3.30.460.10:FF:000018">
    <property type="entry name" value="Mitochondrial assembly of ribosomal large subunit 1"/>
    <property type="match status" value="1"/>
</dbReference>
<evidence type="ECO:0000256" key="6">
    <source>
        <dbReference type="SAM" id="Phobius"/>
    </source>
</evidence>
<dbReference type="Proteomes" id="UP001367676">
    <property type="component" value="Unassembled WGS sequence"/>
</dbReference>
<dbReference type="InterPro" id="IPR043519">
    <property type="entry name" value="NT_sf"/>
</dbReference>
<reference evidence="8 9" key="1">
    <citation type="submission" date="2024-03" db="EMBL/GenBank/DDBJ databases">
        <title>Adaptation during the transition from Ophiocordyceps entomopathogen to insect associate is accompanied by gene loss and intensified selection.</title>
        <authorList>
            <person name="Ward C.M."/>
            <person name="Onetto C.A."/>
            <person name="Borneman A.R."/>
        </authorList>
    </citation>
    <scope>NUCLEOTIDE SEQUENCE [LARGE SCALE GENOMIC DNA]</scope>
    <source>
        <strain evidence="8">AWRI1</strain>
        <tissue evidence="8">Single Adult Female</tissue>
    </source>
</reference>
<dbReference type="NCBIfam" id="TIGR00090">
    <property type="entry name" value="rsfS_iojap_ybeB"/>
    <property type="match status" value="1"/>
</dbReference>
<dbReference type="SUPFAM" id="SSF81301">
    <property type="entry name" value="Nucleotidyltransferase"/>
    <property type="match status" value="1"/>
</dbReference>
<protein>
    <recommendedName>
        <fullName evidence="5">Mitochondrial assembly of ribosomal large subunit protein 1</fullName>
    </recommendedName>
</protein>
<dbReference type="Pfam" id="PF21222">
    <property type="entry name" value="Lamp2_2nd"/>
    <property type="match status" value="1"/>
</dbReference>
<dbReference type="EMBL" id="JBBCAQ010000037">
    <property type="protein sequence ID" value="KAK7574376.1"/>
    <property type="molecule type" value="Genomic_DNA"/>
</dbReference>
<keyword evidence="6" id="KW-0812">Transmembrane</keyword>
<feature type="domain" description="Lysosome-associated membrane glycoprotein 2-like transmembrane" evidence="7">
    <location>
        <begin position="29"/>
        <end position="60"/>
    </location>
</feature>
<dbReference type="InterPro" id="IPR004394">
    <property type="entry name" value="Iojap/RsfS/C7orf30"/>
</dbReference>
<comment type="function">
    <text evidence="4">Required for normal mitochondrial ribosome function and mitochondrial translation. May play a role in ribosome biogenesis by preventing premature association of the 28S and 39S ribosomal subunits. Interacts with mitochondrial ribosomal protein uL14m (MRPL14), probably blocking formation of intersubunit bridge B8, preventing association of the 28S and 39S ribosomal subunits. Addition to isolated mitochondrial ribosomal subunits partially inhibits translation, probably by interfering with the association of the 28S and 39S ribosomal subunits and the formation of functional ribosomes. May also participate in the assembly and/or regulation of the stability of the large subunit of the mitochondrial ribosome. May function as a ribosomal silencing factor.</text>
</comment>
<evidence type="ECO:0000313" key="8">
    <source>
        <dbReference type="EMBL" id="KAK7574376.1"/>
    </source>
</evidence>
<keyword evidence="9" id="KW-1185">Reference proteome</keyword>
<dbReference type="GO" id="GO:0043023">
    <property type="term" value="F:ribosomal large subunit binding"/>
    <property type="evidence" value="ECO:0007669"/>
    <property type="project" value="TreeGrafter"/>
</dbReference>
<evidence type="ECO:0000256" key="2">
    <source>
        <dbReference type="ARBA" id="ARBA00010574"/>
    </source>
</evidence>
<evidence type="ECO:0000256" key="4">
    <source>
        <dbReference type="ARBA" id="ARBA00053669"/>
    </source>
</evidence>
<keyword evidence="6" id="KW-0472">Membrane</keyword>
<comment type="subcellular location">
    <subcellularLocation>
        <location evidence="1">Mitochondrion</location>
    </subcellularLocation>
</comment>
<dbReference type="GO" id="GO:0090071">
    <property type="term" value="P:negative regulation of ribosome biogenesis"/>
    <property type="evidence" value="ECO:0007669"/>
    <property type="project" value="TreeGrafter"/>
</dbReference>
<evidence type="ECO:0000256" key="1">
    <source>
        <dbReference type="ARBA" id="ARBA00004173"/>
    </source>
</evidence>
<gene>
    <name evidence="8" type="ORF">V9T40_011567</name>
</gene>
<organism evidence="8 9">
    <name type="scientific">Parthenolecanium corni</name>
    <dbReference type="NCBI Taxonomy" id="536013"/>
    <lineage>
        <taxon>Eukaryota</taxon>
        <taxon>Metazoa</taxon>
        <taxon>Ecdysozoa</taxon>
        <taxon>Arthropoda</taxon>
        <taxon>Hexapoda</taxon>
        <taxon>Insecta</taxon>
        <taxon>Pterygota</taxon>
        <taxon>Neoptera</taxon>
        <taxon>Paraneoptera</taxon>
        <taxon>Hemiptera</taxon>
        <taxon>Sternorrhyncha</taxon>
        <taxon>Coccoidea</taxon>
        <taxon>Coccidae</taxon>
        <taxon>Parthenolecanium</taxon>
    </lineage>
</organism>
<dbReference type="GO" id="GO:0017148">
    <property type="term" value="P:negative regulation of translation"/>
    <property type="evidence" value="ECO:0007669"/>
    <property type="project" value="TreeGrafter"/>
</dbReference>
<dbReference type="Gene3D" id="3.30.460.10">
    <property type="entry name" value="Beta Polymerase, domain 2"/>
    <property type="match status" value="1"/>
</dbReference>